<dbReference type="Proteomes" id="UP000003919">
    <property type="component" value="Unassembled WGS sequence"/>
</dbReference>
<dbReference type="PROSITE" id="PS51257">
    <property type="entry name" value="PROKAR_LIPOPROTEIN"/>
    <property type="match status" value="1"/>
</dbReference>
<comment type="caution">
    <text evidence="4">The sequence shown here is derived from an EMBL/GenBank/DDBJ whole genome shotgun (WGS) entry which is preliminary data.</text>
</comment>
<keyword evidence="2" id="KW-0119">Carbohydrate metabolism</keyword>
<feature type="signal peptide" evidence="3">
    <location>
        <begin position="1"/>
        <end position="18"/>
    </location>
</feature>
<sequence length="379" mass="41426">MKILIALASITLLFTACSKPSENKMTKAPKNYLFLVGTYTDGPQQGLNILRFSPEEDSISAKVLSPDIQNPSFVIATRDADRVFTLEETAGEGGGDIVSFSFDKNTMKLNMLSKASSGGDHPCYIGMSPNEKFIAAANYTGGSLSILSNEPDGTLKLLQTIQHEGSSINEARQNSPHVHSTVFNPSGDRLLVADLGTDKIYNYKVSPESDTLLSLVAEYDQSPGDGPRHLTFSNDGNTVFVVQELTAMLEIYDFKEDTFTLKQRLSLLDEGFTGDVGAAEVRVTPDGQNVYASNRGDANTISVFLKNAGGEYERIQNIPSGGIMPRNFNFTKDGEYLLAAHQASNDVVVFKRNPEDGKLSKTPWKVEINKPVYLFQLPD</sequence>
<evidence type="ECO:0000256" key="1">
    <source>
        <dbReference type="ARBA" id="ARBA00005564"/>
    </source>
</evidence>
<gene>
    <name evidence="4" type="ORF">ALPR1_08978</name>
</gene>
<evidence type="ECO:0000313" key="4">
    <source>
        <dbReference type="EMBL" id="EAZ79746.1"/>
    </source>
</evidence>
<dbReference type="PANTHER" id="PTHR30344">
    <property type="entry name" value="6-PHOSPHOGLUCONOLACTONASE-RELATED"/>
    <property type="match status" value="1"/>
</dbReference>
<comment type="similarity">
    <text evidence="1">Belongs to the cycloisomerase 2 family.</text>
</comment>
<dbReference type="HOGENOM" id="CLU_038716_3_0_10"/>
<evidence type="ECO:0000256" key="3">
    <source>
        <dbReference type="SAM" id="SignalP"/>
    </source>
</evidence>
<keyword evidence="2" id="KW-0313">Glucose metabolism</keyword>
<protein>
    <submittedName>
        <fullName evidence="4">6-phosphogluconolactonase</fullName>
    </submittedName>
</protein>
<keyword evidence="5" id="KW-1185">Reference proteome</keyword>
<dbReference type="SUPFAM" id="SSF51004">
    <property type="entry name" value="C-terminal (heme d1) domain of cytochrome cd1-nitrite reductase"/>
    <property type="match status" value="1"/>
</dbReference>
<feature type="chain" id="PRO_5002652903" evidence="3">
    <location>
        <begin position="19"/>
        <end position="379"/>
    </location>
</feature>
<dbReference type="STRING" id="388413.ALPR1_08978"/>
<dbReference type="GO" id="GO:0006006">
    <property type="term" value="P:glucose metabolic process"/>
    <property type="evidence" value="ECO:0007669"/>
    <property type="project" value="UniProtKB-KW"/>
</dbReference>
<proteinExistence type="inferred from homology"/>
<organism evidence="4 5">
    <name type="scientific">Algoriphagus machipongonensis</name>
    <dbReference type="NCBI Taxonomy" id="388413"/>
    <lineage>
        <taxon>Bacteria</taxon>
        <taxon>Pseudomonadati</taxon>
        <taxon>Bacteroidota</taxon>
        <taxon>Cytophagia</taxon>
        <taxon>Cytophagales</taxon>
        <taxon>Cyclobacteriaceae</taxon>
        <taxon>Algoriphagus</taxon>
    </lineage>
</organism>
<dbReference type="EMBL" id="AAXU02000001">
    <property type="protein sequence ID" value="EAZ79746.1"/>
    <property type="molecule type" value="Genomic_DNA"/>
</dbReference>
<reference evidence="4 5" key="1">
    <citation type="journal article" date="2011" name="J. Bacteriol.">
        <title>Complete genome sequence of Algoriphagus sp. PR1, bacterial prey of a colony-forming choanoflagellate.</title>
        <authorList>
            <person name="Alegado R.A."/>
            <person name="Ferriera S."/>
            <person name="Nusbaum C."/>
            <person name="Young S.K."/>
            <person name="Zeng Q."/>
            <person name="Imamovic A."/>
            <person name="Fairclough S.R."/>
            <person name="King N."/>
        </authorList>
    </citation>
    <scope>NUCLEOTIDE SEQUENCE [LARGE SCALE GENOMIC DNA]</scope>
    <source>
        <strain evidence="4 5">PR1</strain>
    </source>
</reference>
<dbReference type="InterPro" id="IPR019405">
    <property type="entry name" value="Lactonase_7-beta_prop"/>
</dbReference>
<dbReference type="Gene3D" id="2.130.10.10">
    <property type="entry name" value="YVTN repeat-like/Quinoprotein amine dehydrogenase"/>
    <property type="match status" value="1"/>
</dbReference>
<dbReference type="InterPro" id="IPR011048">
    <property type="entry name" value="Haem_d1_sf"/>
</dbReference>
<dbReference type="GO" id="GO:0017057">
    <property type="term" value="F:6-phosphogluconolactonase activity"/>
    <property type="evidence" value="ECO:0007669"/>
    <property type="project" value="TreeGrafter"/>
</dbReference>
<accession>A3I1T0</accession>
<dbReference type="Pfam" id="PF10282">
    <property type="entry name" value="Lactonase"/>
    <property type="match status" value="1"/>
</dbReference>
<dbReference type="InterPro" id="IPR050282">
    <property type="entry name" value="Cycloisomerase_2"/>
</dbReference>
<dbReference type="eggNOG" id="COG2706">
    <property type="taxonomic scope" value="Bacteria"/>
</dbReference>
<evidence type="ECO:0000313" key="5">
    <source>
        <dbReference type="Proteomes" id="UP000003919"/>
    </source>
</evidence>
<dbReference type="OrthoDB" id="9790815at2"/>
<dbReference type="InterPro" id="IPR015943">
    <property type="entry name" value="WD40/YVTN_repeat-like_dom_sf"/>
</dbReference>
<dbReference type="PANTHER" id="PTHR30344:SF1">
    <property type="entry name" value="6-PHOSPHOGLUCONOLACTONASE"/>
    <property type="match status" value="1"/>
</dbReference>
<dbReference type="RefSeq" id="WP_008199958.1">
    <property type="nucleotide sequence ID" value="NZ_CM001023.1"/>
</dbReference>
<name>A3I1T0_9BACT</name>
<keyword evidence="3" id="KW-0732">Signal</keyword>
<dbReference type="AlphaFoldDB" id="A3I1T0"/>
<evidence type="ECO:0000256" key="2">
    <source>
        <dbReference type="ARBA" id="ARBA00022526"/>
    </source>
</evidence>